<feature type="region of interest" description="Disordered" evidence="1">
    <location>
        <begin position="35"/>
        <end position="106"/>
    </location>
</feature>
<dbReference type="RefSeq" id="WP_345675900.1">
    <property type="nucleotide sequence ID" value="NZ_BAABHS010000009.1"/>
</dbReference>
<feature type="compositionally biased region" description="Polar residues" evidence="1">
    <location>
        <begin position="43"/>
        <end position="65"/>
    </location>
</feature>
<name>A0ABP9H889_9ACTN</name>
<evidence type="ECO:0000313" key="2">
    <source>
        <dbReference type="EMBL" id="GAA4963705.1"/>
    </source>
</evidence>
<gene>
    <name evidence="2" type="ORF">GCM10023205_29550</name>
</gene>
<evidence type="ECO:0000313" key="3">
    <source>
        <dbReference type="Proteomes" id="UP001500466"/>
    </source>
</evidence>
<dbReference type="Proteomes" id="UP001500466">
    <property type="component" value="Unassembled WGS sequence"/>
</dbReference>
<comment type="caution">
    <text evidence="2">The sequence shown here is derived from an EMBL/GenBank/DDBJ whole genome shotgun (WGS) entry which is preliminary data.</text>
</comment>
<feature type="region of interest" description="Disordered" evidence="1">
    <location>
        <begin position="1"/>
        <end position="21"/>
    </location>
</feature>
<reference evidence="3" key="1">
    <citation type="journal article" date="2019" name="Int. J. Syst. Evol. Microbiol.">
        <title>The Global Catalogue of Microorganisms (GCM) 10K type strain sequencing project: providing services to taxonomists for standard genome sequencing and annotation.</title>
        <authorList>
            <consortium name="The Broad Institute Genomics Platform"/>
            <consortium name="The Broad Institute Genome Sequencing Center for Infectious Disease"/>
            <person name="Wu L."/>
            <person name="Ma J."/>
        </authorList>
    </citation>
    <scope>NUCLEOTIDE SEQUENCE [LARGE SCALE GENOMIC DNA]</scope>
    <source>
        <strain evidence="3">JCM 17986</strain>
    </source>
</reference>
<evidence type="ECO:0000256" key="1">
    <source>
        <dbReference type="SAM" id="MobiDB-lite"/>
    </source>
</evidence>
<proteinExistence type="predicted"/>
<protein>
    <submittedName>
        <fullName evidence="2">Uncharacterized protein</fullName>
    </submittedName>
</protein>
<sequence>MAVVTLGPKDDDQVRAAAKPRRAERFGLEGFAILARRSKRPRTNSSSSWPNFGSKAQPSATTSKSPNRCAAPPRRRRATNPAVSHPLPAKAYEPRSVARRGTAAAR</sequence>
<keyword evidence="3" id="KW-1185">Reference proteome</keyword>
<accession>A0ABP9H889</accession>
<dbReference type="EMBL" id="BAABHS010000009">
    <property type="protein sequence ID" value="GAA4963705.1"/>
    <property type="molecule type" value="Genomic_DNA"/>
</dbReference>
<organism evidence="2 3">
    <name type="scientific">Yinghuangia aomiensis</name>
    <dbReference type="NCBI Taxonomy" id="676205"/>
    <lineage>
        <taxon>Bacteria</taxon>
        <taxon>Bacillati</taxon>
        <taxon>Actinomycetota</taxon>
        <taxon>Actinomycetes</taxon>
        <taxon>Kitasatosporales</taxon>
        <taxon>Streptomycetaceae</taxon>
        <taxon>Yinghuangia</taxon>
    </lineage>
</organism>